<feature type="region of interest" description="Disordered" evidence="1">
    <location>
        <begin position="145"/>
        <end position="169"/>
    </location>
</feature>
<evidence type="ECO:0000256" key="1">
    <source>
        <dbReference type="SAM" id="MobiDB-lite"/>
    </source>
</evidence>
<evidence type="ECO:0000313" key="3">
    <source>
        <dbReference type="Proteomes" id="UP000756346"/>
    </source>
</evidence>
<sequence length="245" mass="26687">MARAVGQRRSGSGGSVDRRRPCLRQGACLETVDARIHGATARARLCCSPPPHGPLQTLRRPPAGVETVLGEVSQGRAKWLLVSGGICDSHVSAGIKMARACLLLPASVLLRMAITFMGQGHVVGMCGQRQPLPQHTTWRPSQAVFSGSLPQNRSFSSARRVSRPSSQELNLRRVAASQHSGSQRVAFGGCARTFRKDLIRTSKHYDAGRSLKLEGNLLESQVLRPAKQERVFCVEKRDHVKAQAR</sequence>
<dbReference type="EMBL" id="JAGTJQ010000013">
    <property type="protein sequence ID" value="KAH7014352.1"/>
    <property type="molecule type" value="Genomic_DNA"/>
</dbReference>
<keyword evidence="3" id="KW-1185">Reference proteome</keyword>
<dbReference type="AlphaFoldDB" id="A0A9P8XV37"/>
<dbReference type="Proteomes" id="UP000756346">
    <property type="component" value="Unassembled WGS sequence"/>
</dbReference>
<name>A0A9P8XV37_9PEZI</name>
<reference evidence="2" key="1">
    <citation type="journal article" date="2021" name="Nat. Commun.">
        <title>Genetic determinants of endophytism in the Arabidopsis root mycobiome.</title>
        <authorList>
            <person name="Mesny F."/>
            <person name="Miyauchi S."/>
            <person name="Thiergart T."/>
            <person name="Pickel B."/>
            <person name="Atanasova L."/>
            <person name="Karlsson M."/>
            <person name="Huettel B."/>
            <person name="Barry K.W."/>
            <person name="Haridas S."/>
            <person name="Chen C."/>
            <person name="Bauer D."/>
            <person name="Andreopoulos W."/>
            <person name="Pangilinan J."/>
            <person name="LaButti K."/>
            <person name="Riley R."/>
            <person name="Lipzen A."/>
            <person name="Clum A."/>
            <person name="Drula E."/>
            <person name="Henrissat B."/>
            <person name="Kohler A."/>
            <person name="Grigoriev I.V."/>
            <person name="Martin F.M."/>
            <person name="Hacquard S."/>
        </authorList>
    </citation>
    <scope>NUCLEOTIDE SEQUENCE</scope>
    <source>
        <strain evidence="2">MPI-CAGE-CH-0230</strain>
    </source>
</reference>
<accession>A0A9P8XV37</accession>
<organism evidence="2 3">
    <name type="scientific">Microdochium trichocladiopsis</name>
    <dbReference type="NCBI Taxonomy" id="1682393"/>
    <lineage>
        <taxon>Eukaryota</taxon>
        <taxon>Fungi</taxon>
        <taxon>Dikarya</taxon>
        <taxon>Ascomycota</taxon>
        <taxon>Pezizomycotina</taxon>
        <taxon>Sordariomycetes</taxon>
        <taxon>Xylariomycetidae</taxon>
        <taxon>Xylariales</taxon>
        <taxon>Microdochiaceae</taxon>
        <taxon>Microdochium</taxon>
    </lineage>
</organism>
<gene>
    <name evidence="2" type="ORF">B0I36DRAFT_436370</name>
</gene>
<protein>
    <submittedName>
        <fullName evidence="2">Uncharacterized protein</fullName>
    </submittedName>
</protein>
<evidence type="ECO:0000313" key="2">
    <source>
        <dbReference type="EMBL" id="KAH7014352.1"/>
    </source>
</evidence>
<proteinExistence type="predicted"/>
<comment type="caution">
    <text evidence="2">The sequence shown here is derived from an EMBL/GenBank/DDBJ whole genome shotgun (WGS) entry which is preliminary data.</text>
</comment>
<dbReference type="GeneID" id="70192365"/>
<dbReference type="RefSeq" id="XP_046005319.1">
    <property type="nucleotide sequence ID" value="XM_046162819.1"/>
</dbReference>